<evidence type="ECO:0000313" key="2">
    <source>
        <dbReference type="Proteomes" id="UP000790787"/>
    </source>
</evidence>
<feature type="domain" description="Protein SirB1 N-terminal" evidence="1">
    <location>
        <begin position="134"/>
        <end position="216"/>
    </location>
</feature>
<evidence type="ECO:0000313" key="3">
    <source>
        <dbReference type="RefSeq" id="XP_016454833.1"/>
    </source>
</evidence>
<dbReference type="Proteomes" id="UP000790787">
    <property type="component" value="Chromosome 19"/>
</dbReference>
<dbReference type="PANTHER" id="PTHR31350:SF29">
    <property type="entry name" value="PROTEIN SIRB1 N-TERMINAL DOMAIN-CONTAINING PROTEIN"/>
    <property type="match status" value="1"/>
</dbReference>
<dbReference type="STRING" id="4097.A0A1S3YRQ3"/>
<dbReference type="PaxDb" id="4097-A0A1S3YRQ3"/>
<keyword evidence="2" id="KW-1185">Reference proteome</keyword>
<dbReference type="KEGG" id="nta:107779008"/>
<reference evidence="2" key="1">
    <citation type="journal article" date="2014" name="Nat. Commun.">
        <title>The tobacco genome sequence and its comparison with those of tomato and potato.</title>
        <authorList>
            <person name="Sierro N."/>
            <person name="Battey J.N."/>
            <person name="Ouadi S."/>
            <person name="Bakaher N."/>
            <person name="Bovet L."/>
            <person name="Willig A."/>
            <person name="Goepfert S."/>
            <person name="Peitsch M.C."/>
            <person name="Ivanov N.V."/>
        </authorList>
    </citation>
    <scope>NUCLEOTIDE SEQUENCE [LARGE SCALE GENOMIC DNA]</scope>
</reference>
<protein>
    <submittedName>
        <fullName evidence="3">Uncharacterized protein LOC107779008</fullName>
    </submittedName>
</protein>
<dbReference type="AlphaFoldDB" id="A0A1S3YRQ3"/>
<sequence length="434" mass="48909">MIGLGACPWLCGAYPYPSGFFKFPSSNTTTCSSVPAFIIHCSNSQFTPQGPGPSQTDLKFVLHDALDAFGVNTTHARIAREGFCSQIRKLSDIERGTSICINRGVDLGQAALHIAAEHDSLISHSSVPLPVADFLERLDHLSMEYCSRYSSSFKSSPEHFIHCLETYLYVNKGFRRTGDRNQSEPRALYLHSVLTHRFGSASLLSLIYSEILKMLRLCGLLSFDIEVFFPHDSYSSPRGYCKQKMKESDQSHVMTTQSLLVEMLKDLKDAFWPFQLDHTKSPFLRAARAANCSESANDSEESAFELASVKAALHRLQRGVWTSVRFGDMRRALSACEHLILLQIDRKELRDYGVLLYHCGFYKEALQYLTLYQDRKKDLFGLIDNVEEEEALEKLIIRLNLILMEEGSGVLEVWTSQTCGICPSKGSKDRTDPL</sequence>
<dbReference type="PANTHER" id="PTHR31350">
    <property type="entry name" value="SI:DKEY-261L7.2"/>
    <property type="match status" value="1"/>
</dbReference>
<evidence type="ECO:0000259" key="1">
    <source>
        <dbReference type="Pfam" id="PF13369"/>
    </source>
</evidence>
<dbReference type="OrthoDB" id="611769at2759"/>
<gene>
    <name evidence="3" type="primary">LOC107779008</name>
</gene>
<dbReference type="OMA" id="ISMENGW"/>
<organism evidence="2 3">
    <name type="scientific">Nicotiana tabacum</name>
    <name type="common">Common tobacco</name>
    <dbReference type="NCBI Taxonomy" id="4097"/>
    <lineage>
        <taxon>Eukaryota</taxon>
        <taxon>Viridiplantae</taxon>
        <taxon>Streptophyta</taxon>
        <taxon>Embryophyta</taxon>
        <taxon>Tracheophyta</taxon>
        <taxon>Spermatophyta</taxon>
        <taxon>Magnoliopsida</taxon>
        <taxon>eudicotyledons</taxon>
        <taxon>Gunneridae</taxon>
        <taxon>Pentapetalae</taxon>
        <taxon>asterids</taxon>
        <taxon>lamiids</taxon>
        <taxon>Solanales</taxon>
        <taxon>Solanaceae</taxon>
        <taxon>Nicotianoideae</taxon>
        <taxon>Nicotianeae</taxon>
        <taxon>Nicotiana</taxon>
    </lineage>
</organism>
<dbReference type="RefSeq" id="XP_016454833.1">
    <property type="nucleotide sequence ID" value="XM_016599347.2"/>
</dbReference>
<accession>A0A1S3YRQ3</accession>
<dbReference type="GeneID" id="107779008"/>
<proteinExistence type="predicted"/>
<dbReference type="RefSeq" id="XP_016454833.1">
    <property type="nucleotide sequence ID" value="XM_016599347.1"/>
</dbReference>
<dbReference type="Pfam" id="PF13369">
    <property type="entry name" value="Transglut_core2"/>
    <property type="match status" value="1"/>
</dbReference>
<dbReference type="InterPro" id="IPR032698">
    <property type="entry name" value="SirB1_N"/>
</dbReference>
<name>A0A1S3YRQ3_TOBAC</name>
<reference evidence="3" key="2">
    <citation type="submission" date="2025-08" db="UniProtKB">
        <authorList>
            <consortium name="RefSeq"/>
        </authorList>
    </citation>
    <scope>IDENTIFICATION</scope>
    <source>
        <tissue evidence="3">Leaf</tissue>
    </source>
</reference>